<evidence type="ECO:0000256" key="1">
    <source>
        <dbReference type="SAM" id="Phobius"/>
    </source>
</evidence>
<gene>
    <name evidence="3" type="ORF">BaRGS_00024962</name>
</gene>
<feature type="non-terminal residue" evidence="3">
    <location>
        <position position="196"/>
    </location>
</feature>
<keyword evidence="1" id="KW-0812">Transmembrane</keyword>
<protein>
    <submittedName>
        <fullName evidence="3">Uncharacterized protein</fullName>
    </submittedName>
</protein>
<proteinExistence type="predicted"/>
<keyword evidence="1" id="KW-0472">Membrane</keyword>
<feature type="chain" id="PRO_5044882260" evidence="2">
    <location>
        <begin position="25"/>
        <end position="196"/>
    </location>
</feature>
<evidence type="ECO:0000313" key="3">
    <source>
        <dbReference type="EMBL" id="KAK7483746.1"/>
    </source>
</evidence>
<accession>A0ABD0K9E9</accession>
<keyword evidence="2" id="KW-0732">Signal</keyword>
<name>A0ABD0K9E9_9CAEN</name>
<dbReference type="Proteomes" id="UP001519460">
    <property type="component" value="Unassembled WGS sequence"/>
</dbReference>
<sequence length="196" mass="21350">MARTVKIGCVVAFIAVFLLTSSTSAPAALGGTEDCEDFEYYDVSEGMCKHCDTACFERVNSTYIRFVEVGCFQSCPGYMDRPKMADTEDPSATRLSMIEGSVVGFLAALLVVSIIVVVIWRQDLASALKRCCHRARDIKHFGLFADDSDLRETSSAGRAGDSVQSHLPVSSLYYYGDTAKPARQRFVGGTQDSPSI</sequence>
<organism evidence="3 4">
    <name type="scientific">Batillaria attramentaria</name>
    <dbReference type="NCBI Taxonomy" id="370345"/>
    <lineage>
        <taxon>Eukaryota</taxon>
        <taxon>Metazoa</taxon>
        <taxon>Spiralia</taxon>
        <taxon>Lophotrochozoa</taxon>
        <taxon>Mollusca</taxon>
        <taxon>Gastropoda</taxon>
        <taxon>Caenogastropoda</taxon>
        <taxon>Sorbeoconcha</taxon>
        <taxon>Cerithioidea</taxon>
        <taxon>Batillariidae</taxon>
        <taxon>Batillaria</taxon>
    </lineage>
</organism>
<comment type="caution">
    <text evidence="3">The sequence shown here is derived from an EMBL/GenBank/DDBJ whole genome shotgun (WGS) entry which is preliminary data.</text>
</comment>
<dbReference type="AlphaFoldDB" id="A0ABD0K9E9"/>
<evidence type="ECO:0000313" key="4">
    <source>
        <dbReference type="Proteomes" id="UP001519460"/>
    </source>
</evidence>
<feature type="transmembrane region" description="Helical" evidence="1">
    <location>
        <begin position="102"/>
        <end position="120"/>
    </location>
</feature>
<keyword evidence="4" id="KW-1185">Reference proteome</keyword>
<evidence type="ECO:0000256" key="2">
    <source>
        <dbReference type="SAM" id="SignalP"/>
    </source>
</evidence>
<feature type="signal peptide" evidence="2">
    <location>
        <begin position="1"/>
        <end position="24"/>
    </location>
</feature>
<keyword evidence="1" id="KW-1133">Transmembrane helix</keyword>
<reference evidence="3 4" key="1">
    <citation type="journal article" date="2023" name="Sci. Data">
        <title>Genome assembly of the Korean intertidal mud-creeper Batillaria attramentaria.</title>
        <authorList>
            <person name="Patra A.K."/>
            <person name="Ho P.T."/>
            <person name="Jun S."/>
            <person name="Lee S.J."/>
            <person name="Kim Y."/>
            <person name="Won Y.J."/>
        </authorList>
    </citation>
    <scope>NUCLEOTIDE SEQUENCE [LARGE SCALE GENOMIC DNA]</scope>
    <source>
        <strain evidence="3">Wonlab-2016</strain>
    </source>
</reference>
<dbReference type="EMBL" id="JACVVK020000221">
    <property type="protein sequence ID" value="KAK7483746.1"/>
    <property type="molecule type" value="Genomic_DNA"/>
</dbReference>